<comment type="subcellular location">
    <subcellularLocation>
        <location evidence="1">Bacterial flagellum basal body</location>
    </subcellularLocation>
</comment>
<dbReference type="EMBL" id="BARS01022567">
    <property type="protein sequence ID" value="GAG01558.1"/>
    <property type="molecule type" value="Genomic_DNA"/>
</dbReference>
<organism evidence="5">
    <name type="scientific">marine sediment metagenome</name>
    <dbReference type="NCBI Taxonomy" id="412755"/>
    <lineage>
        <taxon>unclassified sequences</taxon>
        <taxon>metagenomes</taxon>
        <taxon>ecological metagenomes</taxon>
    </lineage>
</organism>
<name>X0UML2_9ZZZZ</name>
<accession>X0UML2</accession>
<comment type="caution">
    <text evidence="5">The sequence shown here is derived from an EMBL/GenBank/DDBJ whole genome shotgun (WGS) entry which is preliminary data.</text>
</comment>
<dbReference type="GO" id="GO:0030694">
    <property type="term" value="C:bacterial-type flagellum basal body, rod"/>
    <property type="evidence" value="ECO:0007669"/>
    <property type="project" value="InterPro"/>
</dbReference>
<dbReference type="GO" id="GO:0071973">
    <property type="term" value="P:bacterial-type flagellum-dependent cell motility"/>
    <property type="evidence" value="ECO:0007669"/>
    <property type="project" value="InterPro"/>
</dbReference>
<sequence>MLRSKAIANNIANVNTVGYNRVEVKFEEDLRKALDKTKIKGTKTKEQHMDVGRLNLNKVKPKSYRPMDPSLPSAVNNVDIDTEAAKMAENQILFHYGVRFMQQRYGAIFSGIKGVTQKY</sequence>
<dbReference type="Pfam" id="PF00460">
    <property type="entry name" value="Flg_bb_rod"/>
    <property type="match status" value="1"/>
</dbReference>
<comment type="similarity">
    <text evidence="2">Belongs to the flagella basal body rod proteins family.</text>
</comment>
<proteinExistence type="inferred from homology"/>
<evidence type="ECO:0000256" key="1">
    <source>
        <dbReference type="ARBA" id="ARBA00004117"/>
    </source>
</evidence>
<evidence type="ECO:0000256" key="2">
    <source>
        <dbReference type="ARBA" id="ARBA00009677"/>
    </source>
</evidence>
<evidence type="ECO:0000256" key="3">
    <source>
        <dbReference type="ARBA" id="ARBA00023143"/>
    </source>
</evidence>
<feature type="domain" description="Flagellar basal body rod protein N-terminal" evidence="4">
    <location>
        <begin position="5"/>
        <end position="19"/>
    </location>
</feature>
<keyword evidence="3" id="KW-0975">Bacterial flagellum</keyword>
<evidence type="ECO:0000313" key="5">
    <source>
        <dbReference type="EMBL" id="GAG01558.1"/>
    </source>
</evidence>
<dbReference type="NCBIfam" id="TIGR01396">
    <property type="entry name" value="FlgB"/>
    <property type="match status" value="1"/>
</dbReference>
<dbReference type="InterPro" id="IPR006300">
    <property type="entry name" value="FlgB"/>
</dbReference>
<dbReference type="InterPro" id="IPR001444">
    <property type="entry name" value="Flag_bb_rod_N"/>
</dbReference>
<gene>
    <name evidence="5" type="ORF">S01H1_36064</name>
</gene>
<protein>
    <recommendedName>
        <fullName evidence="4">Flagellar basal body rod protein N-terminal domain-containing protein</fullName>
    </recommendedName>
</protein>
<reference evidence="5" key="1">
    <citation type="journal article" date="2014" name="Front. Microbiol.">
        <title>High frequency of phylogenetically diverse reductive dehalogenase-homologous genes in deep subseafloor sedimentary metagenomes.</title>
        <authorList>
            <person name="Kawai M."/>
            <person name="Futagami T."/>
            <person name="Toyoda A."/>
            <person name="Takaki Y."/>
            <person name="Nishi S."/>
            <person name="Hori S."/>
            <person name="Arai W."/>
            <person name="Tsubouchi T."/>
            <person name="Morono Y."/>
            <person name="Uchiyama I."/>
            <person name="Ito T."/>
            <person name="Fujiyama A."/>
            <person name="Inagaki F."/>
            <person name="Takami H."/>
        </authorList>
    </citation>
    <scope>NUCLEOTIDE SEQUENCE</scope>
    <source>
        <strain evidence="5">Expedition CK06-06</strain>
    </source>
</reference>
<evidence type="ECO:0000259" key="4">
    <source>
        <dbReference type="Pfam" id="PF00460"/>
    </source>
</evidence>
<dbReference type="AlphaFoldDB" id="X0UML2"/>
<dbReference type="PIRSF" id="PIRSF002889">
    <property type="entry name" value="Rod_FlgB"/>
    <property type="match status" value="1"/>
</dbReference>